<dbReference type="Gene3D" id="3.40.50.300">
    <property type="entry name" value="P-loop containing nucleotide triphosphate hydrolases"/>
    <property type="match status" value="1"/>
</dbReference>
<dbReference type="PANTHER" id="PTHR42714:SF2">
    <property type="entry name" value="TRNA MODIFICATION GTPASE GTPBP3, MITOCHONDRIAL"/>
    <property type="match status" value="1"/>
</dbReference>
<dbReference type="SUPFAM" id="SSF52540">
    <property type="entry name" value="P-loop containing nucleoside triphosphate hydrolases"/>
    <property type="match status" value="1"/>
</dbReference>
<reference evidence="2" key="1">
    <citation type="submission" date="2022-11" db="EMBL/GenBank/DDBJ databases">
        <title>Pseudomonas triclosanedens sp. nov., a triclosan degrader isolated from activated sludge.</title>
        <authorList>
            <person name="Yin Y."/>
            <person name="Lu Z."/>
        </authorList>
    </citation>
    <scope>NUCLEOTIDE SEQUENCE</scope>
    <source>
        <strain evidence="2">ZM23</strain>
    </source>
</reference>
<protein>
    <submittedName>
        <fullName evidence="2">50S ribosome-binding GTPase</fullName>
    </submittedName>
</protein>
<dbReference type="EMBL" id="CP113432">
    <property type="protein sequence ID" value="WAI51745.1"/>
    <property type="molecule type" value="Genomic_DNA"/>
</dbReference>
<evidence type="ECO:0000259" key="1">
    <source>
        <dbReference type="Pfam" id="PF01926"/>
    </source>
</evidence>
<name>A0ABY7A6G2_9PSED</name>
<feature type="domain" description="G" evidence="1">
    <location>
        <begin position="29"/>
        <end position="124"/>
    </location>
</feature>
<dbReference type="RefSeq" id="WP_254472188.1">
    <property type="nucleotide sequence ID" value="NZ_CP113432.1"/>
</dbReference>
<organism evidence="2 3">
    <name type="scientific">Pseudomonas triclosanedens</name>
    <dbReference type="NCBI Taxonomy" id="2961893"/>
    <lineage>
        <taxon>Bacteria</taxon>
        <taxon>Pseudomonadati</taxon>
        <taxon>Pseudomonadota</taxon>
        <taxon>Gammaproteobacteria</taxon>
        <taxon>Pseudomonadales</taxon>
        <taxon>Pseudomonadaceae</taxon>
        <taxon>Pseudomonas</taxon>
    </lineage>
</organism>
<evidence type="ECO:0000313" key="2">
    <source>
        <dbReference type="EMBL" id="WAI51745.1"/>
    </source>
</evidence>
<dbReference type="Pfam" id="PF01926">
    <property type="entry name" value="MMR_HSR1"/>
    <property type="match status" value="1"/>
</dbReference>
<dbReference type="PANTHER" id="PTHR42714">
    <property type="entry name" value="TRNA MODIFICATION GTPASE GTPBP3"/>
    <property type="match status" value="1"/>
</dbReference>
<dbReference type="InterPro" id="IPR027417">
    <property type="entry name" value="P-loop_NTPase"/>
</dbReference>
<sequence length="287" mass="32096">MKQRKQRLAHLQAACCELLDAVEGGSKPRIAAWGLVKAGKSSLLNMLSGHVAKEFFATGVVRTTLRNKELETERYVLVDTPGLGIDKRDSAEAFKGLDAADVTVFVHSPPGELDQEEIDLLGQVNSAYGAQTDRRLVLVLSQLDKFSAPDRDLIRTRILAQMQEFFGVQPACFEVSSTRYGKGVNEGKTTLELKSGIPALRDHLDALSQEIEGEIEGVRAVRRAQRRAEVLRELDEAIDEERALITGLQQPFIEKVRDFNLMMAELRRSFTSQKADIDYLQRKLENI</sequence>
<accession>A0ABY7A6G2</accession>
<dbReference type="InterPro" id="IPR006073">
    <property type="entry name" value="GTP-bd"/>
</dbReference>
<keyword evidence="3" id="KW-1185">Reference proteome</keyword>
<proteinExistence type="predicted"/>
<evidence type="ECO:0000313" key="3">
    <source>
        <dbReference type="Proteomes" id="UP001163624"/>
    </source>
</evidence>
<dbReference type="Proteomes" id="UP001163624">
    <property type="component" value="Chromosome"/>
</dbReference>
<gene>
    <name evidence="2" type="ORF">OU419_11000</name>
</gene>